<dbReference type="AlphaFoldDB" id="A0A1D6PX38"/>
<feature type="region of interest" description="Disordered" evidence="1">
    <location>
        <begin position="1"/>
        <end position="146"/>
    </location>
</feature>
<feature type="compositionally biased region" description="Polar residues" evidence="1">
    <location>
        <begin position="63"/>
        <end position="83"/>
    </location>
</feature>
<protein>
    <submittedName>
        <fullName evidence="2">Uncharacterized protein</fullName>
    </submittedName>
</protein>
<feature type="compositionally biased region" description="Basic and acidic residues" evidence="1">
    <location>
        <begin position="95"/>
        <end position="106"/>
    </location>
</feature>
<feature type="compositionally biased region" description="Basic and acidic residues" evidence="1">
    <location>
        <begin position="136"/>
        <end position="146"/>
    </location>
</feature>
<reference evidence="2" key="1">
    <citation type="submission" date="2015-12" db="EMBL/GenBank/DDBJ databases">
        <title>Update maize B73 reference genome by single molecule sequencing technologies.</title>
        <authorList>
            <consortium name="Maize Genome Sequencing Project"/>
            <person name="Ware D."/>
        </authorList>
    </citation>
    <scope>NUCLEOTIDE SEQUENCE</scope>
    <source>
        <tissue evidence="2">Seedling</tissue>
    </source>
</reference>
<proteinExistence type="predicted"/>
<accession>A0A1D6PX38</accession>
<organism evidence="2">
    <name type="scientific">Zea mays</name>
    <name type="common">Maize</name>
    <dbReference type="NCBI Taxonomy" id="4577"/>
    <lineage>
        <taxon>Eukaryota</taxon>
        <taxon>Viridiplantae</taxon>
        <taxon>Streptophyta</taxon>
        <taxon>Embryophyta</taxon>
        <taxon>Tracheophyta</taxon>
        <taxon>Spermatophyta</taxon>
        <taxon>Magnoliopsida</taxon>
        <taxon>Liliopsida</taxon>
        <taxon>Poales</taxon>
        <taxon>Poaceae</taxon>
        <taxon>PACMAD clade</taxon>
        <taxon>Panicoideae</taxon>
        <taxon>Andropogonodae</taxon>
        <taxon>Andropogoneae</taxon>
        <taxon>Tripsacinae</taxon>
        <taxon>Zea</taxon>
    </lineage>
</organism>
<sequence length="158" mass="17549">MNPKSSSYKFTPKEDAVSGFPIDPPARAAADNGYPQRVPLMQAGRSSSTLGRSSGMDPKAQRFHTSQIVTTEMSGQSTASGQRGNAPKMSNLGESARRQYLREHRSSSRYSQLTAADPSDRPEWNHQFQERPSSSHRKDDAVANKEHTVVSFKHLRFV</sequence>
<feature type="compositionally biased region" description="Low complexity" evidence="1">
    <location>
        <begin position="44"/>
        <end position="55"/>
    </location>
</feature>
<dbReference type="EMBL" id="CM000780">
    <property type="protein sequence ID" value="AQK51094.1"/>
    <property type="molecule type" value="Genomic_DNA"/>
</dbReference>
<name>A0A1D6PX38_MAIZE</name>
<evidence type="ECO:0000256" key="1">
    <source>
        <dbReference type="SAM" id="MobiDB-lite"/>
    </source>
</evidence>
<evidence type="ECO:0000313" key="2">
    <source>
        <dbReference type="EMBL" id="AQK51094.1"/>
    </source>
</evidence>
<gene>
    <name evidence="2" type="ORF">ZEAMMB73_Zm00001d049698</name>
</gene>
<dbReference type="ExpressionAtlas" id="A0A1D6PX38">
    <property type="expression patterns" value="baseline and differential"/>
</dbReference>